<proteinExistence type="predicted"/>
<dbReference type="GO" id="GO:0000428">
    <property type="term" value="C:DNA-directed RNA polymerase complex"/>
    <property type="evidence" value="ECO:0007669"/>
    <property type="project" value="UniProtKB-KW"/>
</dbReference>
<dbReference type="RefSeq" id="WP_192625135.1">
    <property type="nucleotide sequence ID" value="NZ_JADBGG010000070.1"/>
</dbReference>
<gene>
    <name evidence="1" type="ORF">H4684_004095</name>
</gene>
<accession>A0ABR9H9I2</accession>
<keyword evidence="2" id="KW-1185">Reference proteome</keyword>
<sequence>MSKGGYIGGSTILYISSKCSSEIEYIGNSPEFFFHCEICKLKFSYIKYFEHLKNEHNLKGCIACGHPYEDTGEEKHICQKCGKFIRLKKLKKQKNIQNLKKKVVSNKNLDKSEVLKKNDTKIDINLKNTNKKANNTFGLSIKDLIMRAMAEKENT</sequence>
<dbReference type="EMBL" id="JADBGG010000070">
    <property type="protein sequence ID" value="MBE1427401.1"/>
    <property type="molecule type" value="Genomic_DNA"/>
</dbReference>
<dbReference type="Proteomes" id="UP000639010">
    <property type="component" value="Unassembled WGS sequence"/>
</dbReference>
<evidence type="ECO:0000313" key="1">
    <source>
        <dbReference type="EMBL" id="MBE1427401.1"/>
    </source>
</evidence>
<reference evidence="1 2" key="1">
    <citation type="submission" date="2020-10" db="EMBL/GenBank/DDBJ databases">
        <title>Genomic Encyclopedia of Type Strains, Phase IV (KMG-IV): sequencing the most valuable type-strain genomes for metagenomic binning, comparative biology and taxonomic classification.</title>
        <authorList>
            <person name="Goeker M."/>
        </authorList>
    </citation>
    <scope>NUCLEOTIDE SEQUENCE [LARGE SCALE GENOMIC DNA]</scope>
    <source>
        <strain evidence="1 2">DSM 4194</strain>
    </source>
</reference>
<comment type="caution">
    <text evidence="1">The sequence shown here is derived from an EMBL/GenBank/DDBJ whole genome shotgun (WGS) entry which is preliminary data.</text>
</comment>
<keyword evidence="1" id="KW-0804">Transcription</keyword>
<keyword evidence="1" id="KW-0240">DNA-directed RNA polymerase</keyword>
<organism evidence="1 2">
    <name type="scientific">Desulfomicrobium macestii</name>
    <dbReference type="NCBI Taxonomy" id="90731"/>
    <lineage>
        <taxon>Bacteria</taxon>
        <taxon>Pseudomonadati</taxon>
        <taxon>Thermodesulfobacteriota</taxon>
        <taxon>Desulfovibrionia</taxon>
        <taxon>Desulfovibrionales</taxon>
        <taxon>Desulfomicrobiaceae</taxon>
        <taxon>Desulfomicrobium</taxon>
    </lineage>
</organism>
<protein>
    <submittedName>
        <fullName evidence="1">DNA-directed RNA polymerase subunit RPC12/RpoP</fullName>
    </submittedName>
</protein>
<name>A0ABR9H9I2_9BACT</name>
<evidence type="ECO:0000313" key="2">
    <source>
        <dbReference type="Proteomes" id="UP000639010"/>
    </source>
</evidence>